<evidence type="ECO:0000256" key="1">
    <source>
        <dbReference type="ARBA" id="ARBA00022679"/>
    </source>
</evidence>
<dbReference type="SUPFAM" id="SSF53756">
    <property type="entry name" value="UDP-Glycosyltransferase/glycogen phosphorylase"/>
    <property type="match status" value="1"/>
</dbReference>
<dbReference type="PANTHER" id="PTHR12526">
    <property type="entry name" value="GLYCOSYLTRANSFERASE"/>
    <property type="match status" value="1"/>
</dbReference>
<gene>
    <name evidence="3" type="ORF">GCM10022383_06010</name>
</gene>
<dbReference type="InterPro" id="IPR001296">
    <property type="entry name" value="Glyco_trans_1"/>
</dbReference>
<keyword evidence="4" id="KW-1185">Reference proteome</keyword>
<organism evidence="3 4">
    <name type="scientific">Microbacterium soli</name>
    <dbReference type="NCBI Taxonomy" id="446075"/>
    <lineage>
        <taxon>Bacteria</taxon>
        <taxon>Bacillati</taxon>
        <taxon>Actinomycetota</taxon>
        <taxon>Actinomycetes</taxon>
        <taxon>Micrococcales</taxon>
        <taxon>Microbacteriaceae</taxon>
        <taxon>Microbacterium</taxon>
    </lineage>
</organism>
<reference evidence="4" key="1">
    <citation type="journal article" date="2019" name="Int. J. Syst. Evol. Microbiol.">
        <title>The Global Catalogue of Microorganisms (GCM) 10K type strain sequencing project: providing services to taxonomists for standard genome sequencing and annotation.</title>
        <authorList>
            <consortium name="The Broad Institute Genomics Platform"/>
            <consortium name="The Broad Institute Genome Sequencing Center for Infectious Disease"/>
            <person name="Wu L."/>
            <person name="Ma J."/>
        </authorList>
    </citation>
    <scope>NUCLEOTIDE SEQUENCE [LARGE SCALE GENOMIC DNA]</scope>
    <source>
        <strain evidence="4">JCM 17024</strain>
    </source>
</reference>
<feature type="domain" description="Glycosyl transferase family 1" evidence="2">
    <location>
        <begin position="280"/>
        <end position="431"/>
    </location>
</feature>
<name>A0ABP7MUC4_9MICO</name>
<protein>
    <recommendedName>
        <fullName evidence="2">Glycosyl transferase family 1 domain-containing protein</fullName>
    </recommendedName>
</protein>
<dbReference type="EMBL" id="BAABCP010000001">
    <property type="protein sequence ID" value="GAA3930155.1"/>
    <property type="molecule type" value="Genomic_DNA"/>
</dbReference>
<keyword evidence="1" id="KW-0808">Transferase</keyword>
<sequence length="461" mass="48305">MSDAASGEGLFPDAAFLVLSSRLIPGLDGGYTIATASRARQMAENGADVQVLTVDPADAAVHAAHREEFARLGMLPAGIPLRNLFDEASAPDGGAAPWLRAAAASADRSVEAECAVEYRELTDAEGRPYAALPVIHGNPDWHLSAAAVRVYDQHGGTVGALPGFGGLYRAWLDHLAGASEKPVVVICESRQLGELLAGWANPRVRIVHAIHTMHLEPPYTPDAPLNALWTRWFAVSDRFDAVLWPTPAQRDDVQARFGGEAVNLVAPHGIRLPTVNDAEREPGLVVSISRLAPGKRIDHLVRAFLAADVPGTRLEIWGDGPSTASVAELISALDGGDRVALMGRTDDPDAVLRRAELMVTATAFEGQGLSIVEALAAGCPVVSYDVRYGPGDALGRGGGMLVPSGDEGALADAIRRVLTDAPLRARLAGEAPAVASAWSEDAAMTALAAATRTALAGPARR</sequence>
<dbReference type="PANTHER" id="PTHR12526:SF635">
    <property type="entry name" value="GLYCOSYL TRANSFERASE GROUP 1"/>
    <property type="match status" value="1"/>
</dbReference>
<evidence type="ECO:0000313" key="3">
    <source>
        <dbReference type="EMBL" id="GAA3930155.1"/>
    </source>
</evidence>
<comment type="caution">
    <text evidence="3">The sequence shown here is derived from an EMBL/GenBank/DDBJ whole genome shotgun (WGS) entry which is preliminary data.</text>
</comment>
<dbReference type="Gene3D" id="3.40.50.2000">
    <property type="entry name" value="Glycogen Phosphorylase B"/>
    <property type="match status" value="2"/>
</dbReference>
<proteinExistence type="predicted"/>
<dbReference type="Proteomes" id="UP001501591">
    <property type="component" value="Unassembled WGS sequence"/>
</dbReference>
<evidence type="ECO:0000259" key="2">
    <source>
        <dbReference type="Pfam" id="PF00534"/>
    </source>
</evidence>
<evidence type="ECO:0000313" key="4">
    <source>
        <dbReference type="Proteomes" id="UP001501591"/>
    </source>
</evidence>
<dbReference type="Pfam" id="PF00534">
    <property type="entry name" value="Glycos_transf_1"/>
    <property type="match status" value="1"/>
</dbReference>
<accession>A0ABP7MUC4</accession>